<dbReference type="KEGG" id="fku:FGKAn22_12160"/>
<evidence type="ECO:0000313" key="7">
    <source>
        <dbReference type="Proteomes" id="UP001319121"/>
    </source>
</evidence>
<accession>A0AAN1SYQ0</accession>
<evidence type="ECO:0000256" key="4">
    <source>
        <dbReference type="ARBA" id="ARBA00023306"/>
    </source>
</evidence>
<keyword evidence="4" id="KW-0131">Cell cycle</keyword>
<dbReference type="GO" id="GO:0051301">
    <property type="term" value="P:cell division"/>
    <property type="evidence" value="ECO:0007669"/>
    <property type="project" value="UniProtKB-KW"/>
</dbReference>
<dbReference type="PANTHER" id="PTHR34298">
    <property type="entry name" value="SEGREGATION AND CONDENSATION PROTEIN B"/>
    <property type="match status" value="1"/>
</dbReference>
<dbReference type="Pfam" id="PF04079">
    <property type="entry name" value="SMC_ScpB"/>
    <property type="match status" value="1"/>
</dbReference>
<proteinExistence type="predicted"/>
<evidence type="ECO:0008006" key="8">
    <source>
        <dbReference type="Google" id="ProtNLM"/>
    </source>
</evidence>
<dbReference type="GO" id="GO:0051304">
    <property type="term" value="P:chromosome separation"/>
    <property type="evidence" value="ECO:0007669"/>
    <property type="project" value="InterPro"/>
</dbReference>
<evidence type="ECO:0000256" key="2">
    <source>
        <dbReference type="ARBA" id="ARBA00022618"/>
    </source>
</evidence>
<dbReference type="Gene3D" id="1.10.10.10">
    <property type="entry name" value="Winged helix-like DNA-binding domain superfamily/Winged helix DNA-binding domain"/>
    <property type="match status" value="2"/>
</dbReference>
<sequence>MSGQAEPLPKSETASSVEAVADAGDIRVDLFGGRMDKEQFKRILETALLTSTEPLPVSELKKLSEVSLDNKQMEALLEELAQDWQGRGVELTRVASGWRFRARPEMQQYLDRLNPQKPPRYSRAVLETLAIVAYHQPVTRGDIEEIRGVAVSSQILKTLEARGWVEVVGTRDAPGKPELFATTRQMLDDLNLRTLSDLPSLQEIGALLEQETAAETMSAPAPAPKLAPPPESKPSRSDGAPEGWPFAPSDAADAGA</sequence>
<protein>
    <recommendedName>
        <fullName evidence="8">SMC-Scp complex subunit ScpB</fullName>
    </recommendedName>
</protein>
<dbReference type="InterPro" id="IPR036388">
    <property type="entry name" value="WH-like_DNA-bd_sf"/>
</dbReference>
<organism evidence="6 7">
    <name type="scientific">Ferrigenium kumadai</name>
    <dbReference type="NCBI Taxonomy" id="1682490"/>
    <lineage>
        <taxon>Bacteria</taxon>
        <taxon>Pseudomonadati</taxon>
        <taxon>Pseudomonadota</taxon>
        <taxon>Betaproteobacteria</taxon>
        <taxon>Nitrosomonadales</taxon>
        <taxon>Gallionellaceae</taxon>
        <taxon>Ferrigenium</taxon>
    </lineage>
</organism>
<dbReference type="RefSeq" id="WP_212787093.1">
    <property type="nucleotide sequence ID" value="NZ_AP019536.1"/>
</dbReference>
<dbReference type="InterPro" id="IPR036390">
    <property type="entry name" value="WH_DNA-bd_sf"/>
</dbReference>
<feature type="region of interest" description="Disordered" evidence="5">
    <location>
        <begin position="210"/>
        <end position="256"/>
    </location>
</feature>
<evidence type="ECO:0000256" key="3">
    <source>
        <dbReference type="ARBA" id="ARBA00022829"/>
    </source>
</evidence>
<dbReference type="AlphaFoldDB" id="A0AAN1SYQ0"/>
<gene>
    <name evidence="6" type="ORF">FGKAn22_12160</name>
</gene>
<dbReference type="PANTHER" id="PTHR34298:SF2">
    <property type="entry name" value="SEGREGATION AND CONDENSATION PROTEIN B"/>
    <property type="match status" value="1"/>
</dbReference>
<dbReference type="Proteomes" id="UP001319121">
    <property type="component" value="Chromosome"/>
</dbReference>
<dbReference type="EMBL" id="AP019536">
    <property type="protein sequence ID" value="BBI99523.1"/>
    <property type="molecule type" value="Genomic_DNA"/>
</dbReference>
<name>A0AAN1SYQ0_9PROT</name>
<keyword evidence="2" id="KW-0132">Cell division</keyword>
<dbReference type="InterPro" id="IPR005234">
    <property type="entry name" value="ScpB_csome_segregation"/>
</dbReference>
<feature type="compositionally biased region" description="Pro residues" evidence="5">
    <location>
        <begin position="221"/>
        <end position="232"/>
    </location>
</feature>
<keyword evidence="1" id="KW-0963">Cytoplasm</keyword>
<dbReference type="SUPFAM" id="SSF46785">
    <property type="entry name" value="Winged helix' DNA-binding domain"/>
    <property type="match status" value="2"/>
</dbReference>
<dbReference type="NCBIfam" id="TIGR00281">
    <property type="entry name" value="SMC-Scp complex subunit ScpB"/>
    <property type="match status" value="1"/>
</dbReference>
<evidence type="ECO:0000256" key="1">
    <source>
        <dbReference type="ARBA" id="ARBA00022490"/>
    </source>
</evidence>
<keyword evidence="3" id="KW-0159">Chromosome partition</keyword>
<evidence type="ECO:0000256" key="5">
    <source>
        <dbReference type="SAM" id="MobiDB-lite"/>
    </source>
</evidence>
<keyword evidence="7" id="KW-1185">Reference proteome</keyword>
<evidence type="ECO:0000313" key="6">
    <source>
        <dbReference type="EMBL" id="BBI99523.1"/>
    </source>
</evidence>
<reference evidence="6 7" key="1">
    <citation type="submission" date="2019-03" db="EMBL/GenBank/DDBJ databases">
        <title>Complete genome sequence of Ferrigenium kumadai strain An22, a microaerophilic iron-oxidizing bacterium isolated from a paddy field soil.</title>
        <authorList>
            <person name="Watanabe T."/>
            <person name="Asakawa S."/>
        </authorList>
    </citation>
    <scope>NUCLEOTIDE SEQUENCE [LARGE SCALE GENOMIC DNA]</scope>
    <source>
        <strain evidence="6 7">An22</strain>
    </source>
</reference>